<name>A0A9D9HSA1_9BACT</name>
<reference evidence="1" key="1">
    <citation type="submission" date="2020-10" db="EMBL/GenBank/DDBJ databases">
        <authorList>
            <person name="Gilroy R."/>
        </authorList>
    </citation>
    <scope>NUCLEOTIDE SEQUENCE</scope>
    <source>
        <strain evidence="1">G3-3990</strain>
    </source>
</reference>
<gene>
    <name evidence="1" type="ORF">IAA73_00785</name>
</gene>
<evidence type="ECO:0000313" key="2">
    <source>
        <dbReference type="Proteomes" id="UP000823641"/>
    </source>
</evidence>
<evidence type="ECO:0000313" key="1">
    <source>
        <dbReference type="EMBL" id="MBO8458861.1"/>
    </source>
</evidence>
<dbReference type="CDD" id="cd06223">
    <property type="entry name" value="PRTases_typeI"/>
    <property type="match status" value="1"/>
</dbReference>
<organism evidence="1 2">
    <name type="scientific">Candidatus Gallipaludibacter merdavium</name>
    <dbReference type="NCBI Taxonomy" id="2840839"/>
    <lineage>
        <taxon>Bacteria</taxon>
        <taxon>Pseudomonadati</taxon>
        <taxon>Bacteroidota</taxon>
        <taxon>Bacteroidia</taxon>
        <taxon>Bacteroidales</taxon>
        <taxon>Candidatus Gallipaludibacter</taxon>
    </lineage>
</organism>
<sequence length="220" mass="24665">MEQFVILSETSLCRKKEGNFEKALQQDIIAFYHSNYQGGGKWRISGTIENLICTFKNDITPYPAQILSNAVKKLAQILNFDLPEILRLSGKQNLRVCVIPRAKRENSYSPNQLLLRATIQYVVQRLKGLVDGTHDIIRHTDTSTTHLARSGNGGLGELPYVGITKDTCNISDDIIGQDILLIDDLYTKTVNIDEDCIQALLDKGAKSVIFYSIGKTLSRY</sequence>
<dbReference type="EMBL" id="JADIMG010000004">
    <property type="protein sequence ID" value="MBO8458861.1"/>
    <property type="molecule type" value="Genomic_DNA"/>
</dbReference>
<protein>
    <submittedName>
        <fullName evidence="1">Amidophosphoribosyltransferase</fullName>
    </submittedName>
</protein>
<dbReference type="Proteomes" id="UP000823641">
    <property type="component" value="Unassembled WGS sequence"/>
</dbReference>
<comment type="caution">
    <text evidence="1">The sequence shown here is derived from an EMBL/GenBank/DDBJ whole genome shotgun (WGS) entry which is preliminary data.</text>
</comment>
<accession>A0A9D9HSA1</accession>
<proteinExistence type="predicted"/>
<reference evidence="1" key="2">
    <citation type="journal article" date="2021" name="PeerJ">
        <title>Extensive microbial diversity within the chicken gut microbiome revealed by metagenomics and culture.</title>
        <authorList>
            <person name="Gilroy R."/>
            <person name="Ravi A."/>
            <person name="Getino M."/>
            <person name="Pursley I."/>
            <person name="Horton D.L."/>
            <person name="Alikhan N.F."/>
            <person name="Baker D."/>
            <person name="Gharbi K."/>
            <person name="Hall N."/>
            <person name="Watson M."/>
            <person name="Adriaenssens E.M."/>
            <person name="Foster-Nyarko E."/>
            <person name="Jarju S."/>
            <person name="Secka A."/>
            <person name="Antonio M."/>
            <person name="Oren A."/>
            <person name="Chaudhuri R.R."/>
            <person name="La Ragione R."/>
            <person name="Hildebrand F."/>
            <person name="Pallen M.J."/>
        </authorList>
    </citation>
    <scope>NUCLEOTIDE SEQUENCE</scope>
    <source>
        <strain evidence="1">G3-3990</strain>
    </source>
</reference>
<dbReference type="InterPro" id="IPR000836">
    <property type="entry name" value="PRTase_dom"/>
</dbReference>
<dbReference type="AlphaFoldDB" id="A0A9D9HSA1"/>